<evidence type="ECO:0000313" key="2">
    <source>
        <dbReference type="EMBL" id="KAK9083229.1"/>
    </source>
</evidence>
<organism evidence="2 3">
    <name type="scientific">Stephania cephalantha</name>
    <dbReference type="NCBI Taxonomy" id="152367"/>
    <lineage>
        <taxon>Eukaryota</taxon>
        <taxon>Viridiplantae</taxon>
        <taxon>Streptophyta</taxon>
        <taxon>Embryophyta</taxon>
        <taxon>Tracheophyta</taxon>
        <taxon>Spermatophyta</taxon>
        <taxon>Magnoliopsida</taxon>
        <taxon>Ranunculales</taxon>
        <taxon>Menispermaceae</taxon>
        <taxon>Menispermoideae</taxon>
        <taxon>Cissampelideae</taxon>
        <taxon>Stephania</taxon>
    </lineage>
</organism>
<keyword evidence="1" id="KW-0812">Transmembrane</keyword>
<keyword evidence="1" id="KW-0472">Membrane</keyword>
<reference evidence="2 3" key="1">
    <citation type="submission" date="2024-01" db="EMBL/GenBank/DDBJ databases">
        <title>Genome assemblies of Stephania.</title>
        <authorList>
            <person name="Yang L."/>
        </authorList>
    </citation>
    <scope>NUCLEOTIDE SEQUENCE [LARGE SCALE GENOMIC DNA]</scope>
    <source>
        <strain evidence="2">JXDWG</strain>
        <tissue evidence="2">Leaf</tissue>
    </source>
</reference>
<dbReference type="Proteomes" id="UP001419268">
    <property type="component" value="Unassembled WGS sequence"/>
</dbReference>
<proteinExistence type="predicted"/>
<dbReference type="EMBL" id="JBBNAG010000013">
    <property type="protein sequence ID" value="KAK9083229.1"/>
    <property type="molecule type" value="Genomic_DNA"/>
</dbReference>
<accession>A0AAP0E5W0</accession>
<evidence type="ECO:0000256" key="1">
    <source>
        <dbReference type="SAM" id="Phobius"/>
    </source>
</evidence>
<sequence>MEFVGHELDLTFFRFLHVVEKVFDRVRTIQEIFDVKVNIKAKDIYFDLILQRVASWVVIVWLVVVSLRGC</sequence>
<keyword evidence="3" id="KW-1185">Reference proteome</keyword>
<feature type="transmembrane region" description="Helical" evidence="1">
    <location>
        <begin position="49"/>
        <end position="67"/>
    </location>
</feature>
<name>A0AAP0E5W0_9MAGN</name>
<gene>
    <name evidence="2" type="ORF">Scep_029700</name>
</gene>
<comment type="caution">
    <text evidence="2">The sequence shown here is derived from an EMBL/GenBank/DDBJ whole genome shotgun (WGS) entry which is preliminary data.</text>
</comment>
<evidence type="ECO:0000313" key="3">
    <source>
        <dbReference type="Proteomes" id="UP001419268"/>
    </source>
</evidence>
<keyword evidence="1" id="KW-1133">Transmembrane helix</keyword>
<protein>
    <submittedName>
        <fullName evidence="2">Uncharacterized protein</fullName>
    </submittedName>
</protein>
<dbReference type="AlphaFoldDB" id="A0AAP0E5W0"/>